<evidence type="ECO:0000313" key="2">
    <source>
        <dbReference type="Proteomes" id="UP000250235"/>
    </source>
</evidence>
<gene>
    <name evidence="1" type="ORF">F511_35031</name>
</gene>
<dbReference type="Proteomes" id="UP000250235">
    <property type="component" value="Unassembled WGS sequence"/>
</dbReference>
<proteinExistence type="predicted"/>
<accession>A0A2Z7CZD3</accession>
<dbReference type="EMBL" id="KQ991122">
    <property type="protein sequence ID" value="KZV52295.1"/>
    <property type="molecule type" value="Genomic_DNA"/>
</dbReference>
<sequence length="144" mass="15952">MHRQDKGCTQRPSGRAHAVCATGAQRPPRHVRMMRAPACTIRPQCARCRLCGAWHNIMLAAQLALAKQITLTGTSLAKDIFISANPQDDTFYRLVDTLSLYEELDISSTQIIGKFRANLERSSGLFRKLIGSLLNCDLALQALI</sequence>
<name>A0A2Z7CZD3_9LAMI</name>
<protein>
    <submittedName>
        <fullName evidence="1">Uncharacterized protein</fullName>
    </submittedName>
</protein>
<dbReference type="AlphaFoldDB" id="A0A2Z7CZD3"/>
<reference evidence="1 2" key="1">
    <citation type="journal article" date="2015" name="Proc. Natl. Acad. Sci. U.S.A.">
        <title>The resurrection genome of Boea hygrometrica: A blueprint for survival of dehydration.</title>
        <authorList>
            <person name="Xiao L."/>
            <person name="Yang G."/>
            <person name="Zhang L."/>
            <person name="Yang X."/>
            <person name="Zhao S."/>
            <person name="Ji Z."/>
            <person name="Zhou Q."/>
            <person name="Hu M."/>
            <person name="Wang Y."/>
            <person name="Chen M."/>
            <person name="Xu Y."/>
            <person name="Jin H."/>
            <person name="Xiao X."/>
            <person name="Hu G."/>
            <person name="Bao F."/>
            <person name="Hu Y."/>
            <person name="Wan P."/>
            <person name="Li L."/>
            <person name="Deng X."/>
            <person name="Kuang T."/>
            <person name="Xiang C."/>
            <person name="Zhu J.K."/>
            <person name="Oliver M.J."/>
            <person name="He Y."/>
        </authorList>
    </citation>
    <scope>NUCLEOTIDE SEQUENCE [LARGE SCALE GENOMIC DNA]</scope>
    <source>
        <strain evidence="2">cv. XS01</strain>
    </source>
</reference>
<evidence type="ECO:0000313" key="1">
    <source>
        <dbReference type="EMBL" id="KZV52295.1"/>
    </source>
</evidence>
<keyword evidence="2" id="KW-1185">Reference proteome</keyword>
<organism evidence="1 2">
    <name type="scientific">Dorcoceras hygrometricum</name>
    <dbReference type="NCBI Taxonomy" id="472368"/>
    <lineage>
        <taxon>Eukaryota</taxon>
        <taxon>Viridiplantae</taxon>
        <taxon>Streptophyta</taxon>
        <taxon>Embryophyta</taxon>
        <taxon>Tracheophyta</taxon>
        <taxon>Spermatophyta</taxon>
        <taxon>Magnoliopsida</taxon>
        <taxon>eudicotyledons</taxon>
        <taxon>Gunneridae</taxon>
        <taxon>Pentapetalae</taxon>
        <taxon>asterids</taxon>
        <taxon>lamiids</taxon>
        <taxon>Lamiales</taxon>
        <taxon>Gesneriaceae</taxon>
        <taxon>Didymocarpoideae</taxon>
        <taxon>Trichosporeae</taxon>
        <taxon>Loxocarpinae</taxon>
        <taxon>Dorcoceras</taxon>
    </lineage>
</organism>